<dbReference type="NCBIfam" id="TIGR03605">
    <property type="entry name" value="antibiot_sagB"/>
    <property type="match status" value="1"/>
</dbReference>
<dbReference type="Gene3D" id="3.40.109.10">
    <property type="entry name" value="NADH Oxidase"/>
    <property type="match status" value="1"/>
</dbReference>
<dbReference type="Pfam" id="PF00881">
    <property type="entry name" value="Nitroreductase"/>
    <property type="match status" value="1"/>
</dbReference>
<dbReference type="PANTHER" id="PTHR43745:SF2">
    <property type="entry name" value="NITROREDUCTASE MJ1384-RELATED"/>
    <property type="match status" value="1"/>
</dbReference>
<dbReference type="PANTHER" id="PTHR43745">
    <property type="entry name" value="NITROREDUCTASE MJ1384-RELATED"/>
    <property type="match status" value="1"/>
</dbReference>
<dbReference type="Proteomes" id="UP000664414">
    <property type="component" value="Unassembled WGS sequence"/>
</dbReference>
<dbReference type="InterPro" id="IPR052544">
    <property type="entry name" value="Bacteriocin_Proc_Enz"/>
</dbReference>
<evidence type="ECO:0000259" key="1">
    <source>
        <dbReference type="Pfam" id="PF00881"/>
    </source>
</evidence>
<evidence type="ECO:0000313" key="2">
    <source>
        <dbReference type="EMBL" id="MBN9413103.1"/>
    </source>
</evidence>
<evidence type="ECO:0000313" key="3">
    <source>
        <dbReference type="Proteomes" id="UP000664414"/>
    </source>
</evidence>
<feature type="domain" description="Nitroreductase" evidence="1">
    <location>
        <begin position="160"/>
        <end position="349"/>
    </location>
</feature>
<dbReference type="CDD" id="cd02142">
    <property type="entry name" value="McbC_SagB-like_oxidoreductase"/>
    <property type="match status" value="1"/>
</dbReference>
<comment type="caution">
    <text evidence="2">The sequence shown here is derived from an EMBL/GenBank/DDBJ whole genome shotgun (WGS) entry which is preliminary data.</text>
</comment>
<dbReference type="SUPFAM" id="SSF55469">
    <property type="entry name" value="FMN-dependent nitroreductase-like"/>
    <property type="match status" value="1"/>
</dbReference>
<dbReference type="InterPro" id="IPR020051">
    <property type="entry name" value="SagB-type_dehydrogenase"/>
</dbReference>
<dbReference type="InterPro" id="IPR000415">
    <property type="entry name" value="Nitroreductase-like"/>
</dbReference>
<protein>
    <submittedName>
        <fullName evidence="2">SagB/ThcOx family dehydrogenase</fullName>
    </submittedName>
</protein>
<reference evidence="2" key="1">
    <citation type="submission" date="2021-02" db="EMBL/GenBank/DDBJ databases">
        <title>Thiocyanate and organic carbon inputs drive convergent selection for specific autotrophic Afipia and Thiobacillus strains within complex microbiomes.</title>
        <authorList>
            <person name="Huddy R.J."/>
            <person name="Sachdeva R."/>
            <person name="Kadzinga F."/>
            <person name="Kantor R.S."/>
            <person name="Harrison S.T.L."/>
            <person name="Banfield J.F."/>
        </authorList>
    </citation>
    <scope>NUCLEOTIDE SEQUENCE</scope>
    <source>
        <strain evidence="2">SCN18_10_11_15_R4_P_38_20</strain>
    </source>
</reference>
<dbReference type="EMBL" id="JAFKGL010000016">
    <property type="protein sequence ID" value="MBN9413103.1"/>
    <property type="molecule type" value="Genomic_DNA"/>
</dbReference>
<dbReference type="AlphaFoldDB" id="A0A8J7Q0X6"/>
<proteinExistence type="predicted"/>
<name>A0A8J7Q0X6_9PROT</name>
<organism evidence="2 3">
    <name type="scientific">Candidatus Paracaedimonas acanthamoebae</name>
    <dbReference type="NCBI Taxonomy" id="244581"/>
    <lineage>
        <taxon>Bacteria</taxon>
        <taxon>Pseudomonadati</taxon>
        <taxon>Pseudomonadota</taxon>
        <taxon>Alphaproteobacteria</taxon>
        <taxon>Holosporales</taxon>
        <taxon>Caedimonadaceae</taxon>
        <taxon>Candidatus Paracaedimonas</taxon>
    </lineage>
</organism>
<accession>A0A8J7Q0X6</accession>
<dbReference type="InterPro" id="IPR029479">
    <property type="entry name" value="Nitroreductase"/>
</dbReference>
<dbReference type="GO" id="GO:0016491">
    <property type="term" value="F:oxidoreductase activity"/>
    <property type="evidence" value="ECO:0007669"/>
    <property type="project" value="InterPro"/>
</dbReference>
<gene>
    <name evidence="2" type="ORF">J0H12_04185</name>
</gene>
<sequence>MSKIPAKPDNLINLYLNPYIFLLIIEGKVIVWDYKNHVQLEIEELYLKRLIQISHGLKVATLSEIDKELLKEKLIQTEAYPAFNWKWDELSKIYHIGTQDIDGGKSLSEEAWVEWYLELCETIKDDFKNSFIEYVGEEVSLPAPNLSALQAISLWDVEEQRMTSRSFNGKSITKEQLSTLMYTSFGVIHGNWEELQAKGFKQSGYRKSSPSGGALHPIEAYLIVMNVEEIPAGIYHYNVIKHCLTLINHSISYDDIRNMLCGQFFAEGCSVGIFLVAHFEKVWTKYCHSRSYKDVYLDAGHLSQTLLLNTTALGLRTWISAWFRDTEVSRFLKISGGDVAPVFYISIGHGDKVAISPKLEKILNK</sequence>